<dbReference type="NCBIfam" id="TIGR00464">
    <property type="entry name" value="gltX_bact"/>
    <property type="match status" value="1"/>
</dbReference>
<dbReference type="Gene3D" id="3.40.50.620">
    <property type="entry name" value="HUPs"/>
    <property type="match status" value="1"/>
</dbReference>
<dbReference type="PANTHER" id="PTHR43311">
    <property type="entry name" value="GLUTAMATE--TRNA LIGASE"/>
    <property type="match status" value="1"/>
</dbReference>
<reference evidence="9" key="1">
    <citation type="submission" date="2018-06" db="EMBL/GenBank/DDBJ databases">
        <authorList>
            <person name="Zhirakovskaya E."/>
        </authorList>
    </citation>
    <scope>NUCLEOTIDE SEQUENCE</scope>
</reference>
<comment type="similarity">
    <text evidence="1">Belongs to the class-I aminoacyl-tRNA synthetase family. Glutamate--tRNA ligase type 1 subfamily.</text>
</comment>
<sequence>VVADLVEQGKAYYSFATPEQLETFRNEARREGTSPAYDGRYKVSPAEAQERLANGETATVRFAVPRPGETVFDDVVRDEVRFDHKQVDDFVILRSNGTPTYHLASTVDDVDFAITHVIRGEDLLSSTPKHILLTQAMGAELPTYAHLPLLMGPDGKKLSKRHGHTALAAYRDAGYLPTAVVNYLALLGWNPGDDDTIVDLSTMIERFELDRVSKNPAIFDVTKLEWMNGVYIREMDQATFVETVTPLVESDLGRELDARERGVLSEMAPLVQERAKTLTEIAPQMRFLFADISYDESSWKKVMTKPDAGRALRAARGVLVDLDEFSTESVEAALRGMLESEELNPRKGFQPLRVALSGSSVSPPLFESVAALGKERTLARLDAAALAIDDAS</sequence>
<keyword evidence="5" id="KW-0648">Protein biosynthesis</keyword>
<dbReference type="InterPro" id="IPR020058">
    <property type="entry name" value="Glu/Gln-tRNA-synth_Ib_cat-dom"/>
</dbReference>
<dbReference type="Pfam" id="PF19269">
    <property type="entry name" value="Anticodon_2"/>
    <property type="match status" value="1"/>
</dbReference>
<evidence type="ECO:0000256" key="1">
    <source>
        <dbReference type="ARBA" id="ARBA00007894"/>
    </source>
</evidence>
<dbReference type="AlphaFoldDB" id="A0A3B0S243"/>
<evidence type="ECO:0000256" key="6">
    <source>
        <dbReference type="ARBA" id="ARBA00023146"/>
    </source>
</evidence>
<dbReference type="SUPFAM" id="SSF52374">
    <property type="entry name" value="Nucleotidylyl transferase"/>
    <property type="match status" value="1"/>
</dbReference>
<keyword evidence="3" id="KW-0547">Nucleotide-binding</keyword>
<dbReference type="InterPro" id="IPR008925">
    <property type="entry name" value="aa_tRNA-synth_I_cd-bd_sf"/>
</dbReference>
<gene>
    <name evidence="9" type="ORF">MNBD_ACTINO02-1801</name>
</gene>
<dbReference type="Gene3D" id="1.10.10.350">
    <property type="match status" value="1"/>
</dbReference>
<dbReference type="GO" id="GO:0005524">
    <property type="term" value="F:ATP binding"/>
    <property type="evidence" value="ECO:0007669"/>
    <property type="project" value="UniProtKB-KW"/>
</dbReference>
<dbReference type="SUPFAM" id="SSF48163">
    <property type="entry name" value="An anticodon-binding domain of class I aminoacyl-tRNA synthetases"/>
    <property type="match status" value="1"/>
</dbReference>
<feature type="non-terminal residue" evidence="9">
    <location>
        <position position="1"/>
    </location>
</feature>
<evidence type="ECO:0000259" key="8">
    <source>
        <dbReference type="Pfam" id="PF19269"/>
    </source>
</evidence>
<evidence type="ECO:0000256" key="4">
    <source>
        <dbReference type="ARBA" id="ARBA00022840"/>
    </source>
</evidence>
<dbReference type="GO" id="GO:0004818">
    <property type="term" value="F:glutamate-tRNA ligase activity"/>
    <property type="evidence" value="ECO:0007669"/>
    <property type="project" value="UniProtKB-EC"/>
</dbReference>
<accession>A0A3B0S243</accession>
<keyword evidence="4" id="KW-0067">ATP-binding</keyword>
<dbReference type="Pfam" id="PF00749">
    <property type="entry name" value="tRNA-synt_1c"/>
    <property type="match status" value="1"/>
</dbReference>
<dbReference type="InterPro" id="IPR014729">
    <property type="entry name" value="Rossmann-like_a/b/a_fold"/>
</dbReference>
<evidence type="ECO:0000259" key="7">
    <source>
        <dbReference type="Pfam" id="PF00749"/>
    </source>
</evidence>
<dbReference type="GO" id="GO:0006424">
    <property type="term" value="P:glutamyl-tRNA aminoacylation"/>
    <property type="evidence" value="ECO:0007669"/>
    <property type="project" value="InterPro"/>
</dbReference>
<evidence type="ECO:0000313" key="9">
    <source>
        <dbReference type="EMBL" id="VAV97281.1"/>
    </source>
</evidence>
<feature type="domain" description="Glutamyl/glutaminyl-tRNA synthetase class Ib catalytic" evidence="7">
    <location>
        <begin position="2"/>
        <end position="226"/>
    </location>
</feature>
<keyword evidence="6 9" id="KW-0030">Aminoacyl-tRNA synthetase</keyword>
<proteinExistence type="inferred from homology"/>
<protein>
    <submittedName>
        <fullName evidence="9">Glutamyl-tRNA synthetase @ Glutamyl-tRNA(Gln) synthetase</fullName>
        <ecNumber evidence="9">6.1.1.17</ecNumber>
        <ecNumber evidence="9">6.1.1.24</ecNumber>
    </submittedName>
</protein>
<feature type="domain" description="Aminoacyl-tRNA synthetase class I anticodon-binding" evidence="8">
    <location>
        <begin position="240"/>
        <end position="384"/>
    </location>
</feature>
<evidence type="ECO:0000256" key="2">
    <source>
        <dbReference type="ARBA" id="ARBA00022598"/>
    </source>
</evidence>
<dbReference type="InterPro" id="IPR045462">
    <property type="entry name" value="aa-tRNA-synth_I_cd-bd"/>
</dbReference>
<dbReference type="InterPro" id="IPR004527">
    <property type="entry name" value="Glu-tRNA-ligase_bac/mito"/>
</dbReference>
<evidence type="ECO:0000256" key="3">
    <source>
        <dbReference type="ARBA" id="ARBA00022741"/>
    </source>
</evidence>
<dbReference type="EC" id="6.1.1.17" evidence="9"/>
<dbReference type="GO" id="GO:0005829">
    <property type="term" value="C:cytosol"/>
    <property type="evidence" value="ECO:0007669"/>
    <property type="project" value="TreeGrafter"/>
</dbReference>
<name>A0A3B0S243_9ZZZZ</name>
<dbReference type="EC" id="6.1.1.24" evidence="9"/>
<dbReference type="InterPro" id="IPR049940">
    <property type="entry name" value="GluQ/Sye"/>
</dbReference>
<dbReference type="InterPro" id="IPR020751">
    <property type="entry name" value="aa-tRNA-synth_I_codon-bd_sub2"/>
</dbReference>
<dbReference type="PANTHER" id="PTHR43311:SF2">
    <property type="entry name" value="GLUTAMATE--TRNA LIGASE, MITOCHONDRIAL-RELATED"/>
    <property type="match status" value="1"/>
</dbReference>
<keyword evidence="2 9" id="KW-0436">Ligase</keyword>
<dbReference type="GO" id="GO:0050561">
    <property type="term" value="F:glutamate-tRNA(Gln) ligase activity"/>
    <property type="evidence" value="ECO:0007669"/>
    <property type="project" value="UniProtKB-EC"/>
</dbReference>
<organism evidence="9">
    <name type="scientific">hydrothermal vent metagenome</name>
    <dbReference type="NCBI Taxonomy" id="652676"/>
    <lineage>
        <taxon>unclassified sequences</taxon>
        <taxon>metagenomes</taxon>
        <taxon>ecological metagenomes</taxon>
    </lineage>
</organism>
<dbReference type="EMBL" id="UOEK01000115">
    <property type="protein sequence ID" value="VAV97281.1"/>
    <property type="molecule type" value="Genomic_DNA"/>
</dbReference>
<evidence type="ECO:0000256" key="5">
    <source>
        <dbReference type="ARBA" id="ARBA00022917"/>
    </source>
</evidence>
<dbReference type="GO" id="GO:0000049">
    <property type="term" value="F:tRNA binding"/>
    <property type="evidence" value="ECO:0007669"/>
    <property type="project" value="InterPro"/>
</dbReference>